<organism evidence="7 8">
    <name type="scientific">Gomphillus americanus</name>
    <dbReference type="NCBI Taxonomy" id="1940652"/>
    <lineage>
        <taxon>Eukaryota</taxon>
        <taxon>Fungi</taxon>
        <taxon>Dikarya</taxon>
        <taxon>Ascomycota</taxon>
        <taxon>Pezizomycotina</taxon>
        <taxon>Lecanoromycetes</taxon>
        <taxon>OSLEUM clade</taxon>
        <taxon>Ostropomycetidae</taxon>
        <taxon>Ostropales</taxon>
        <taxon>Graphidaceae</taxon>
        <taxon>Gomphilloideae</taxon>
        <taxon>Gomphillus</taxon>
    </lineage>
</organism>
<proteinExistence type="inferred from homology"/>
<sequence length="286" mass="32316">MSSEEKVQETAEDIEQEAREEERLLRSMTKLQDMHTRLRQLRDTVPSLIRPFQGIDSSPEMVYAEFAKAANAAVKNTKDFVELMKSPSSQEVLLEAYKSRSENPDNITDWLAEQHEDWFDKPFMSELQKDTGYDLDQNETTRTSTSLEEAVQSFQSSHPDAKIVVQAEGHEAQYMLPSPAELLFRIQETKSPTGNITYLVTCDSPRQIGKQGGLCLAITQALTQRPRQSDLGYTLLLLSTYSDIMSRSCSKCNRLVDSSTFLPVVRQLNTKDDPTAQSRALHLGCV</sequence>
<keyword evidence="4" id="KW-0804">Transcription</keyword>
<comment type="similarity">
    <text evidence="2">Belongs to the Mediator complex subunit 27 family.</text>
</comment>
<evidence type="ECO:0000256" key="5">
    <source>
        <dbReference type="ARBA" id="ARBA00023242"/>
    </source>
</evidence>
<dbReference type="Proteomes" id="UP000664169">
    <property type="component" value="Unassembled WGS sequence"/>
</dbReference>
<evidence type="ECO:0000256" key="2">
    <source>
        <dbReference type="ARBA" id="ARBA00008048"/>
    </source>
</evidence>
<dbReference type="OrthoDB" id="5326237at2759"/>
<dbReference type="GO" id="GO:0016592">
    <property type="term" value="C:mediator complex"/>
    <property type="evidence" value="ECO:0007669"/>
    <property type="project" value="InterPro"/>
</dbReference>
<evidence type="ECO:0000313" key="7">
    <source>
        <dbReference type="EMBL" id="CAF9909962.1"/>
    </source>
</evidence>
<comment type="subcellular location">
    <subcellularLocation>
        <location evidence="1">Nucleus</location>
    </subcellularLocation>
</comment>
<evidence type="ECO:0000313" key="8">
    <source>
        <dbReference type="Proteomes" id="UP000664169"/>
    </source>
</evidence>
<accession>A0A8H3ETG0</accession>
<evidence type="ECO:0000256" key="1">
    <source>
        <dbReference type="ARBA" id="ARBA00004123"/>
    </source>
</evidence>
<gene>
    <name evidence="7" type="ORF">GOMPHAMPRED_006914</name>
</gene>
<reference evidence="7" key="1">
    <citation type="submission" date="2021-03" db="EMBL/GenBank/DDBJ databases">
        <authorList>
            <person name="Tagirdzhanova G."/>
        </authorList>
    </citation>
    <scope>NUCLEOTIDE SEQUENCE</scope>
</reference>
<dbReference type="Pfam" id="PF11571">
    <property type="entry name" value="Med27"/>
    <property type="match status" value="1"/>
</dbReference>
<keyword evidence="5" id="KW-0539">Nucleus</keyword>
<evidence type="ECO:0000256" key="4">
    <source>
        <dbReference type="ARBA" id="ARBA00023163"/>
    </source>
</evidence>
<feature type="region of interest" description="Disordered" evidence="6">
    <location>
        <begin position="1"/>
        <end position="21"/>
    </location>
</feature>
<evidence type="ECO:0000256" key="3">
    <source>
        <dbReference type="ARBA" id="ARBA00023015"/>
    </source>
</evidence>
<evidence type="ECO:0000256" key="6">
    <source>
        <dbReference type="SAM" id="MobiDB-lite"/>
    </source>
</evidence>
<keyword evidence="8" id="KW-1185">Reference proteome</keyword>
<comment type="caution">
    <text evidence="7">The sequence shown here is derived from an EMBL/GenBank/DDBJ whole genome shotgun (WGS) entry which is preliminary data.</text>
</comment>
<dbReference type="InterPro" id="IPR021627">
    <property type="entry name" value="Mediator_Med27"/>
</dbReference>
<dbReference type="AlphaFoldDB" id="A0A8H3ETG0"/>
<protein>
    <submittedName>
        <fullName evidence="7">Uncharacterized protein</fullName>
    </submittedName>
</protein>
<keyword evidence="3" id="KW-0805">Transcription regulation</keyword>
<dbReference type="EMBL" id="CAJPDQ010000005">
    <property type="protein sequence ID" value="CAF9909962.1"/>
    <property type="molecule type" value="Genomic_DNA"/>
</dbReference>
<name>A0A8H3ETG0_9LECA</name>